<dbReference type="AlphaFoldDB" id="A0A4U5M705"/>
<sequence length="79" mass="9030">MSRRSLRVASINRTSRDLLVCEDSTMALTPKFCLASHFFCLFPTTVKTVTRDGKNQKSLVHQNRKARNRKTETATVQQC</sequence>
<dbReference type="Proteomes" id="UP000298663">
    <property type="component" value="Unassembled WGS sequence"/>
</dbReference>
<keyword evidence="3" id="KW-1185">Reference proteome</keyword>
<proteinExistence type="predicted"/>
<evidence type="ECO:0000313" key="2">
    <source>
        <dbReference type="EMBL" id="TKR64343.1"/>
    </source>
</evidence>
<name>A0A4U5M705_STECR</name>
<evidence type="ECO:0000313" key="3">
    <source>
        <dbReference type="Proteomes" id="UP000298663"/>
    </source>
</evidence>
<feature type="region of interest" description="Disordered" evidence="1">
    <location>
        <begin position="54"/>
        <end position="79"/>
    </location>
</feature>
<evidence type="ECO:0000256" key="1">
    <source>
        <dbReference type="SAM" id="MobiDB-lite"/>
    </source>
</evidence>
<gene>
    <name evidence="2" type="ORF">L596_024897</name>
</gene>
<accession>A0A4U5M705</accession>
<dbReference type="EMBL" id="AZBU02000009">
    <property type="protein sequence ID" value="TKR64343.1"/>
    <property type="molecule type" value="Genomic_DNA"/>
</dbReference>
<reference evidence="2 3" key="2">
    <citation type="journal article" date="2019" name="G3 (Bethesda)">
        <title>Hybrid Assembly of the Genome of the Entomopathogenic Nematode Steinernema carpocapsae Identifies the X-Chromosome.</title>
        <authorList>
            <person name="Serra L."/>
            <person name="Macchietto M."/>
            <person name="Macias-Munoz A."/>
            <person name="McGill C.J."/>
            <person name="Rodriguez I.M."/>
            <person name="Rodriguez B."/>
            <person name="Murad R."/>
            <person name="Mortazavi A."/>
        </authorList>
    </citation>
    <scope>NUCLEOTIDE SEQUENCE [LARGE SCALE GENOMIC DNA]</scope>
    <source>
        <strain evidence="2 3">ALL</strain>
    </source>
</reference>
<reference evidence="2 3" key="1">
    <citation type="journal article" date="2015" name="Genome Biol.">
        <title>Comparative genomics of Steinernema reveals deeply conserved gene regulatory networks.</title>
        <authorList>
            <person name="Dillman A.R."/>
            <person name="Macchietto M."/>
            <person name="Porter C.F."/>
            <person name="Rogers A."/>
            <person name="Williams B."/>
            <person name="Antoshechkin I."/>
            <person name="Lee M.M."/>
            <person name="Goodwin Z."/>
            <person name="Lu X."/>
            <person name="Lewis E.E."/>
            <person name="Goodrich-Blair H."/>
            <person name="Stock S.P."/>
            <person name="Adams B.J."/>
            <person name="Sternberg P.W."/>
            <person name="Mortazavi A."/>
        </authorList>
    </citation>
    <scope>NUCLEOTIDE SEQUENCE [LARGE SCALE GENOMIC DNA]</scope>
    <source>
        <strain evidence="2 3">ALL</strain>
    </source>
</reference>
<comment type="caution">
    <text evidence="2">The sequence shown here is derived from an EMBL/GenBank/DDBJ whole genome shotgun (WGS) entry which is preliminary data.</text>
</comment>
<protein>
    <submittedName>
        <fullName evidence="2">Uncharacterized protein</fullName>
    </submittedName>
</protein>
<organism evidence="2 3">
    <name type="scientific">Steinernema carpocapsae</name>
    <name type="common">Entomopathogenic nematode</name>
    <dbReference type="NCBI Taxonomy" id="34508"/>
    <lineage>
        <taxon>Eukaryota</taxon>
        <taxon>Metazoa</taxon>
        <taxon>Ecdysozoa</taxon>
        <taxon>Nematoda</taxon>
        <taxon>Chromadorea</taxon>
        <taxon>Rhabditida</taxon>
        <taxon>Tylenchina</taxon>
        <taxon>Panagrolaimomorpha</taxon>
        <taxon>Strongyloidoidea</taxon>
        <taxon>Steinernematidae</taxon>
        <taxon>Steinernema</taxon>
    </lineage>
</organism>